<feature type="domain" description="Semialdehyde dehydrogenase NAD-binding" evidence="7">
    <location>
        <begin position="28"/>
        <end position="152"/>
    </location>
</feature>
<dbReference type="InterPro" id="IPR023013">
    <property type="entry name" value="AGPR_AS"/>
</dbReference>
<dbReference type="PANTHER" id="PTHR32338:SF10">
    <property type="entry name" value="N-ACETYL-GAMMA-GLUTAMYL-PHOSPHATE REDUCTASE, CHLOROPLASTIC-RELATED"/>
    <property type="match status" value="1"/>
</dbReference>
<dbReference type="HAMAP" id="MF_00150">
    <property type="entry name" value="ArgC_type1"/>
    <property type="match status" value="1"/>
</dbReference>
<dbReference type="CDD" id="cd23934">
    <property type="entry name" value="AGPR_1_C"/>
    <property type="match status" value="1"/>
</dbReference>
<evidence type="ECO:0000256" key="1">
    <source>
        <dbReference type="ARBA" id="ARBA00022571"/>
    </source>
</evidence>
<dbReference type="PROSITE" id="PS01224">
    <property type="entry name" value="ARGC"/>
    <property type="match status" value="1"/>
</dbReference>
<accession>A0ABP8I0W7</accession>
<sequence>MSIQNELTRSASQRGNAPQAFAARGGIKVGIVGGAGYTAGELLRILLRHPNVEVGAVVSSSSAGQAVSSVHDDLLGDTELQFSSELAGDEAVVFLCLGHGNSRAFLEKAALPASCKVIDLSNDFRLGADRDLAGREFVYGLPELNKARIQQAQSIANPGCFATAIELALLPLASAGKLSDDVHVSAITGSTGAGQALSDTTHFSWRANNVSVYKPFQHQHLGEIGESLLQLQPGFAHDIHFLPYRGSFTRGIFASVYLPSELSQDQAQQLFQDFYADAPFTHVSDQEIHLKQVVNTNKCLLQVQKIGRQLLVTSVLDNLVKGASGQAVQNMNLLFNLPETTGLHLKSVLF</sequence>
<reference evidence="9" key="1">
    <citation type="journal article" date="2019" name="Int. J. Syst. Evol. Microbiol.">
        <title>The Global Catalogue of Microorganisms (GCM) 10K type strain sequencing project: providing services to taxonomists for standard genome sequencing and annotation.</title>
        <authorList>
            <consortium name="The Broad Institute Genomics Platform"/>
            <consortium name="The Broad Institute Genome Sequencing Center for Infectious Disease"/>
            <person name="Wu L."/>
            <person name="Ma J."/>
        </authorList>
    </citation>
    <scope>NUCLEOTIDE SEQUENCE [LARGE SCALE GENOMIC DNA]</scope>
    <source>
        <strain evidence="9">JCM 17923</strain>
    </source>
</reference>
<comment type="pathway">
    <text evidence="5">Amino-acid biosynthesis; L-arginine biosynthesis; N(2)-acetyl-L-ornithine from L-glutamate: step 3/4.</text>
</comment>
<dbReference type="CDD" id="cd17895">
    <property type="entry name" value="AGPR_1_N"/>
    <property type="match status" value="1"/>
</dbReference>
<evidence type="ECO:0000313" key="8">
    <source>
        <dbReference type="EMBL" id="GAA4349083.1"/>
    </source>
</evidence>
<dbReference type="Gene3D" id="3.40.50.720">
    <property type="entry name" value="NAD(P)-binding Rossmann-like Domain"/>
    <property type="match status" value="1"/>
</dbReference>
<dbReference type="PANTHER" id="PTHR32338">
    <property type="entry name" value="N-ACETYL-GAMMA-GLUTAMYL-PHOSPHATE REDUCTASE, CHLOROPLASTIC-RELATED-RELATED"/>
    <property type="match status" value="1"/>
</dbReference>
<dbReference type="Gene3D" id="3.30.360.10">
    <property type="entry name" value="Dihydrodipicolinate Reductase, domain 2"/>
    <property type="match status" value="1"/>
</dbReference>
<comment type="subcellular location">
    <subcellularLocation>
        <location evidence="5">Cytoplasm</location>
    </subcellularLocation>
</comment>
<protein>
    <recommendedName>
        <fullName evidence="5">N-acetyl-gamma-glutamyl-phosphate reductase</fullName>
        <shortName evidence="5">AGPR</shortName>
        <ecNumber evidence="5">1.2.1.38</ecNumber>
    </recommendedName>
    <alternativeName>
        <fullName evidence="5">N-acetyl-glutamate semialdehyde dehydrogenase</fullName>
        <shortName evidence="5">NAGSA dehydrogenase</shortName>
    </alternativeName>
</protein>
<dbReference type="InterPro" id="IPR000534">
    <property type="entry name" value="Semialdehyde_DH_NAD-bd"/>
</dbReference>
<dbReference type="NCBIfam" id="TIGR01850">
    <property type="entry name" value="argC"/>
    <property type="match status" value="1"/>
</dbReference>
<evidence type="ECO:0000256" key="2">
    <source>
        <dbReference type="ARBA" id="ARBA00022605"/>
    </source>
</evidence>
<keyword evidence="1 5" id="KW-0055">Arginine biosynthesis</keyword>
<dbReference type="EMBL" id="BAABGZ010000010">
    <property type="protein sequence ID" value="GAA4349083.1"/>
    <property type="molecule type" value="Genomic_DNA"/>
</dbReference>
<evidence type="ECO:0000313" key="9">
    <source>
        <dbReference type="Proteomes" id="UP001501153"/>
    </source>
</evidence>
<proteinExistence type="inferred from homology"/>
<dbReference type="InterPro" id="IPR058924">
    <property type="entry name" value="AGPR_dimerisation_dom"/>
</dbReference>
<evidence type="ECO:0000256" key="5">
    <source>
        <dbReference type="HAMAP-Rule" id="MF_00150"/>
    </source>
</evidence>
<evidence type="ECO:0000256" key="4">
    <source>
        <dbReference type="ARBA" id="ARBA00023002"/>
    </source>
</evidence>
<evidence type="ECO:0000259" key="7">
    <source>
        <dbReference type="SMART" id="SM00859"/>
    </source>
</evidence>
<keyword evidence="4 5" id="KW-0560">Oxidoreductase</keyword>
<comment type="similarity">
    <text evidence="5">Belongs to the NAGSA dehydrogenase family. Type 1 subfamily.</text>
</comment>
<comment type="catalytic activity">
    <reaction evidence="5">
        <text>N-acetyl-L-glutamate 5-semialdehyde + phosphate + NADP(+) = N-acetyl-L-glutamyl 5-phosphate + NADPH + H(+)</text>
        <dbReference type="Rhea" id="RHEA:21588"/>
        <dbReference type="ChEBI" id="CHEBI:15378"/>
        <dbReference type="ChEBI" id="CHEBI:29123"/>
        <dbReference type="ChEBI" id="CHEBI:43474"/>
        <dbReference type="ChEBI" id="CHEBI:57783"/>
        <dbReference type="ChEBI" id="CHEBI:57936"/>
        <dbReference type="ChEBI" id="CHEBI:58349"/>
        <dbReference type="EC" id="1.2.1.38"/>
    </reaction>
</comment>
<keyword evidence="2 5" id="KW-0028">Amino-acid biosynthesis</keyword>
<keyword evidence="3 5" id="KW-0521">NADP</keyword>
<dbReference type="InterPro" id="IPR036291">
    <property type="entry name" value="NAD(P)-bd_dom_sf"/>
</dbReference>
<organism evidence="8 9">
    <name type="scientific">Hymenobacter saemangeumensis</name>
    <dbReference type="NCBI Taxonomy" id="1084522"/>
    <lineage>
        <taxon>Bacteria</taxon>
        <taxon>Pseudomonadati</taxon>
        <taxon>Bacteroidota</taxon>
        <taxon>Cytophagia</taxon>
        <taxon>Cytophagales</taxon>
        <taxon>Hymenobacteraceae</taxon>
        <taxon>Hymenobacter</taxon>
    </lineage>
</organism>
<gene>
    <name evidence="5 8" type="primary">argC</name>
    <name evidence="8" type="ORF">GCM10023185_05510</name>
</gene>
<keyword evidence="9" id="KW-1185">Reference proteome</keyword>
<name>A0ABP8I0W7_9BACT</name>
<feature type="active site" evidence="5 6">
    <location>
        <position position="160"/>
    </location>
</feature>
<dbReference type="InterPro" id="IPR000706">
    <property type="entry name" value="AGPR_type-1"/>
</dbReference>
<dbReference type="Pfam" id="PF22698">
    <property type="entry name" value="Semialdhyde_dhC_1"/>
    <property type="match status" value="1"/>
</dbReference>
<comment type="function">
    <text evidence="5">Catalyzes the NADPH-dependent reduction of N-acetyl-5-glutamyl phosphate to yield N-acetyl-L-glutamate 5-semialdehyde.</text>
</comment>
<dbReference type="InterPro" id="IPR050085">
    <property type="entry name" value="AGPR"/>
</dbReference>
<dbReference type="SMART" id="SM00859">
    <property type="entry name" value="Semialdhyde_dh"/>
    <property type="match status" value="1"/>
</dbReference>
<dbReference type="Proteomes" id="UP001501153">
    <property type="component" value="Unassembled WGS sequence"/>
</dbReference>
<comment type="caution">
    <text evidence="8">The sequence shown here is derived from an EMBL/GenBank/DDBJ whole genome shotgun (WGS) entry which is preliminary data.</text>
</comment>
<dbReference type="Pfam" id="PF01118">
    <property type="entry name" value="Semialdhyde_dh"/>
    <property type="match status" value="1"/>
</dbReference>
<evidence type="ECO:0000256" key="3">
    <source>
        <dbReference type="ARBA" id="ARBA00022857"/>
    </source>
</evidence>
<dbReference type="EC" id="1.2.1.38" evidence="5"/>
<dbReference type="RefSeq" id="WP_345233592.1">
    <property type="nucleotide sequence ID" value="NZ_BAABGZ010000010.1"/>
</dbReference>
<evidence type="ECO:0000256" key="6">
    <source>
        <dbReference type="PROSITE-ProRule" id="PRU10010"/>
    </source>
</evidence>
<dbReference type="SUPFAM" id="SSF51735">
    <property type="entry name" value="NAD(P)-binding Rossmann-fold domains"/>
    <property type="match status" value="1"/>
</dbReference>
<keyword evidence="5" id="KW-0963">Cytoplasm</keyword>
<dbReference type="SUPFAM" id="SSF55347">
    <property type="entry name" value="Glyceraldehyde-3-phosphate dehydrogenase-like, C-terminal domain"/>
    <property type="match status" value="1"/>
</dbReference>